<dbReference type="PANTHER" id="PTHR30441">
    <property type="entry name" value="DUF748 DOMAIN-CONTAINING PROTEIN"/>
    <property type="match status" value="1"/>
</dbReference>
<feature type="domain" description="AsmA" evidence="2">
    <location>
        <begin position="11"/>
        <end position="145"/>
    </location>
</feature>
<proteinExistence type="predicted"/>
<keyword evidence="1" id="KW-0812">Transmembrane</keyword>
<dbReference type="GO" id="GO:0090313">
    <property type="term" value="P:regulation of protein targeting to membrane"/>
    <property type="evidence" value="ECO:0007669"/>
    <property type="project" value="TreeGrafter"/>
</dbReference>
<dbReference type="Pfam" id="PF05170">
    <property type="entry name" value="AsmA"/>
    <property type="match status" value="1"/>
</dbReference>
<accession>A0A9J7BGS8</accession>
<sequence>MPEHLQASRKRRTKLWLALAAVFFLLALVFVPPYISLNNYKARVTQSVAAALGRPVRLSEVELRVLPRPAFLLTDLTVQEEPAYGVEPVLHANQVTAAIRLSSLWQGKLQISRISVDEASLNLVHMPDGAWNLDSLFRNAAAGSKKDQGRQQPPYLEATNSRINIKDGIEKLPFSLLSADASMWRESNGNWRVRLKAQPARTDVSLDLADTGIVRMDATLLPAPQLSQMPLRVDLDWREAQLGQLSRLVLASDQGWRGDLTGELHLDGTAGSAKVQSRLRASGVHRAEFAPETPMDFDATCGFTLHYNDRSVEKLLCNSPVGDGRARITGSLPGGGQQPKVTVELDRIPAQAALDLLRTMRSSIDPSLQAAGAVSGHMTFDPAAAAAENAAQLASQLKKTAGRSRAAQARAAVGYLTGTFTVAGLRISGEALSKPIQVASMTLEPAPEQPGQPAALETTVSIPAGGPAPLALTARIALSSFELGVHGTAAVPRLREFAHVAGSDAEPILAQLAGDPAALDFTAHGPWVPPPDTRLALSPENGPARPPRSVETNGTVSLKNANWKPAFLANPVMISAATLHLENGKMRWDPVEFSYGAVKGSATLALPLPENCADPDGCPPQFTVHFAQLDAAEAEAALLGVRQQGSVISTLINRITPNSATSVWPRLEGTATADSLVMGPFTLSNATAGLKVSATGLDARAFQANLLGGTLSGKVALTTGDKPEYESEVSFTNVNPAQLGQLAGLKLSGGTVSGSGKLELSGFTDTDLAKAAQGTMHFEWQHGTIIGPGVPPVFTRFDKWSGDAIVADGGMKLQKSEVQHGSRKTPADATVTFGTPAKVSFAATEQAAKEKPSRP</sequence>
<organism evidence="3 4">
    <name type="scientific">Occallatibacter riparius</name>
    <dbReference type="NCBI Taxonomy" id="1002689"/>
    <lineage>
        <taxon>Bacteria</taxon>
        <taxon>Pseudomonadati</taxon>
        <taxon>Acidobacteriota</taxon>
        <taxon>Terriglobia</taxon>
        <taxon>Terriglobales</taxon>
        <taxon>Acidobacteriaceae</taxon>
        <taxon>Occallatibacter</taxon>
    </lineage>
</organism>
<dbReference type="AlphaFoldDB" id="A0A9J7BGS8"/>
<name>A0A9J7BGS8_9BACT</name>
<keyword evidence="4" id="KW-1185">Reference proteome</keyword>
<reference evidence="3" key="1">
    <citation type="submission" date="2021-04" db="EMBL/GenBank/DDBJ databases">
        <title>Phylogenetic analysis of Acidobacteriaceae.</title>
        <authorList>
            <person name="Qiu L."/>
            <person name="Zhang Q."/>
        </authorList>
    </citation>
    <scope>NUCLEOTIDE SEQUENCE</scope>
    <source>
        <strain evidence="3">DSM 25168</strain>
    </source>
</reference>
<evidence type="ECO:0000313" key="4">
    <source>
        <dbReference type="Proteomes" id="UP001059380"/>
    </source>
</evidence>
<keyword evidence="1" id="KW-1133">Transmembrane helix</keyword>
<dbReference type="InterPro" id="IPR052894">
    <property type="entry name" value="AsmA-related"/>
</dbReference>
<dbReference type="KEGG" id="orp:MOP44_16545"/>
<evidence type="ECO:0000313" key="3">
    <source>
        <dbReference type="EMBL" id="UWZ82180.1"/>
    </source>
</evidence>
<dbReference type="Proteomes" id="UP001059380">
    <property type="component" value="Chromosome"/>
</dbReference>
<feature type="transmembrane region" description="Helical" evidence="1">
    <location>
        <begin position="15"/>
        <end position="35"/>
    </location>
</feature>
<dbReference type="EMBL" id="CP093313">
    <property type="protein sequence ID" value="UWZ82180.1"/>
    <property type="molecule type" value="Genomic_DNA"/>
</dbReference>
<evidence type="ECO:0000256" key="1">
    <source>
        <dbReference type="SAM" id="Phobius"/>
    </source>
</evidence>
<protein>
    <submittedName>
        <fullName evidence="3">AsmA family protein</fullName>
    </submittedName>
</protein>
<keyword evidence="1" id="KW-0472">Membrane</keyword>
<evidence type="ECO:0000259" key="2">
    <source>
        <dbReference type="Pfam" id="PF05170"/>
    </source>
</evidence>
<dbReference type="InterPro" id="IPR007844">
    <property type="entry name" value="AsmA"/>
</dbReference>
<dbReference type="GO" id="GO:0005886">
    <property type="term" value="C:plasma membrane"/>
    <property type="evidence" value="ECO:0007669"/>
    <property type="project" value="TreeGrafter"/>
</dbReference>
<dbReference type="PANTHER" id="PTHR30441:SF4">
    <property type="entry name" value="PROTEIN ASMA"/>
    <property type="match status" value="1"/>
</dbReference>
<dbReference type="RefSeq" id="WP_260791306.1">
    <property type="nucleotide sequence ID" value="NZ_CP093313.1"/>
</dbReference>
<gene>
    <name evidence="3" type="ORF">MOP44_16545</name>
</gene>